<dbReference type="GO" id="GO:0030837">
    <property type="term" value="P:negative regulation of actin filament polymerization"/>
    <property type="evidence" value="ECO:0007669"/>
    <property type="project" value="InterPro"/>
</dbReference>
<feature type="region of interest" description="Disordered" evidence="7">
    <location>
        <begin position="551"/>
        <end position="588"/>
    </location>
</feature>
<feature type="repeat" description="ANK" evidence="5">
    <location>
        <begin position="1016"/>
        <end position="1038"/>
    </location>
</feature>
<dbReference type="InterPro" id="IPR047184">
    <property type="entry name" value="KANK1-4"/>
</dbReference>
<feature type="region of interest" description="Disordered" evidence="7">
    <location>
        <begin position="1243"/>
        <end position="1269"/>
    </location>
</feature>
<dbReference type="EMBL" id="CAJFCJ010000005">
    <property type="protein sequence ID" value="CAD5115088.1"/>
    <property type="molecule type" value="Genomic_DNA"/>
</dbReference>
<feature type="compositionally biased region" description="Low complexity" evidence="7">
    <location>
        <begin position="570"/>
        <end position="579"/>
    </location>
</feature>
<feature type="region of interest" description="Disordered" evidence="7">
    <location>
        <begin position="490"/>
        <end position="515"/>
    </location>
</feature>
<feature type="compositionally biased region" description="Acidic residues" evidence="7">
    <location>
        <begin position="673"/>
        <end position="725"/>
    </location>
</feature>
<dbReference type="CDD" id="cd14686">
    <property type="entry name" value="bZIP"/>
    <property type="match status" value="1"/>
</dbReference>
<feature type="compositionally biased region" description="Polar residues" evidence="7">
    <location>
        <begin position="220"/>
        <end position="230"/>
    </location>
</feature>
<feature type="region of interest" description="Disordered" evidence="7">
    <location>
        <begin position="771"/>
        <end position="834"/>
    </location>
</feature>
<keyword evidence="1" id="KW-0597">Phosphoprotein</keyword>
<dbReference type="Proteomes" id="UP000549394">
    <property type="component" value="Unassembled WGS sequence"/>
</dbReference>
<dbReference type="Pfam" id="PF13637">
    <property type="entry name" value="Ank_4"/>
    <property type="match status" value="1"/>
</dbReference>
<feature type="compositionally biased region" description="Basic and acidic residues" evidence="7">
    <location>
        <begin position="50"/>
        <end position="61"/>
    </location>
</feature>
<dbReference type="FunFam" id="1.25.40.20:FF:000017">
    <property type="entry name" value="KN motif and ankyrin repeat domain-containing protein 1"/>
    <property type="match status" value="1"/>
</dbReference>
<feature type="compositionally biased region" description="Basic and acidic residues" evidence="7">
    <location>
        <begin position="869"/>
        <end position="884"/>
    </location>
</feature>
<evidence type="ECO:0000256" key="2">
    <source>
        <dbReference type="ARBA" id="ARBA00022737"/>
    </source>
</evidence>
<evidence type="ECO:0000313" key="8">
    <source>
        <dbReference type="EMBL" id="CAD5115088.1"/>
    </source>
</evidence>
<dbReference type="Gene3D" id="1.25.40.20">
    <property type="entry name" value="Ankyrin repeat-containing domain"/>
    <property type="match status" value="1"/>
</dbReference>
<feature type="compositionally biased region" description="Low complexity" evidence="7">
    <location>
        <begin position="885"/>
        <end position="898"/>
    </location>
</feature>
<keyword evidence="3 5" id="KW-0040">ANK repeat</keyword>
<keyword evidence="4 6" id="KW-0175">Coiled coil</keyword>
<dbReference type="GO" id="GO:0005737">
    <property type="term" value="C:cytoplasm"/>
    <property type="evidence" value="ECO:0007669"/>
    <property type="project" value="TreeGrafter"/>
</dbReference>
<keyword evidence="2" id="KW-0677">Repeat</keyword>
<evidence type="ECO:0000256" key="7">
    <source>
        <dbReference type="SAM" id="MobiDB-lite"/>
    </source>
</evidence>
<dbReference type="PROSITE" id="PS50297">
    <property type="entry name" value="ANK_REP_REGION"/>
    <property type="match status" value="3"/>
</dbReference>
<evidence type="ECO:0000313" key="9">
    <source>
        <dbReference type="Proteomes" id="UP000549394"/>
    </source>
</evidence>
<comment type="caution">
    <text evidence="8">The sequence shown here is derived from an EMBL/GenBank/DDBJ whole genome shotgun (WGS) entry which is preliminary data.</text>
</comment>
<feature type="region of interest" description="Disordered" evidence="7">
    <location>
        <begin position="654"/>
        <end position="751"/>
    </location>
</feature>
<feature type="region of interest" description="Disordered" evidence="7">
    <location>
        <begin position="50"/>
        <end position="77"/>
    </location>
</feature>
<dbReference type="PRINTS" id="PR01415">
    <property type="entry name" value="ANKYRIN"/>
</dbReference>
<evidence type="ECO:0000256" key="6">
    <source>
        <dbReference type="SAM" id="Coils"/>
    </source>
</evidence>
<accession>A0A7I8VFE5</accession>
<dbReference type="SUPFAM" id="SSF48403">
    <property type="entry name" value="Ankyrin repeat"/>
    <property type="match status" value="1"/>
</dbReference>
<evidence type="ECO:0000256" key="1">
    <source>
        <dbReference type="ARBA" id="ARBA00022553"/>
    </source>
</evidence>
<name>A0A7I8VFE5_9ANNE</name>
<reference evidence="8 9" key="1">
    <citation type="submission" date="2020-08" db="EMBL/GenBank/DDBJ databases">
        <authorList>
            <person name="Hejnol A."/>
        </authorList>
    </citation>
    <scope>NUCLEOTIDE SEQUENCE [LARGE SCALE GENOMIC DNA]</scope>
</reference>
<dbReference type="PANTHER" id="PTHR24168:SF21">
    <property type="entry name" value="KANK, ISOFORM D"/>
    <property type="match status" value="1"/>
</dbReference>
<protein>
    <submittedName>
        <fullName evidence="8">DgyrCDS4100</fullName>
    </submittedName>
</protein>
<evidence type="ECO:0000256" key="4">
    <source>
        <dbReference type="ARBA" id="ARBA00023054"/>
    </source>
</evidence>
<dbReference type="OrthoDB" id="5406014at2759"/>
<dbReference type="PROSITE" id="PS50088">
    <property type="entry name" value="ANK_REPEAT"/>
    <property type="match status" value="3"/>
</dbReference>
<dbReference type="AlphaFoldDB" id="A0A7I8VFE5"/>
<feature type="region of interest" description="Disordered" evidence="7">
    <location>
        <begin position="869"/>
        <end position="901"/>
    </location>
</feature>
<dbReference type="InterPro" id="IPR002110">
    <property type="entry name" value="Ankyrin_rpt"/>
</dbReference>
<gene>
    <name evidence="8" type="ORF">DGYR_LOCUS3862</name>
</gene>
<feature type="compositionally biased region" description="Basic and acidic residues" evidence="7">
    <location>
        <begin position="793"/>
        <end position="805"/>
    </location>
</feature>
<organism evidence="8 9">
    <name type="scientific">Dimorphilus gyrociliatus</name>
    <dbReference type="NCBI Taxonomy" id="2664684"/>
    <lineage>
        <taxon>Eukaryota</taxon>
        <taxon>Metazoa</taxon>
        <taxon>Spiralia</taxon>
        <taxon>Lophotrochozoa</taxon>
        <taxon>Annelida</taxon>
        <taxon>Polychaeta</taxon>
        <taxon>Polychaeta incertae sedis</taxon>
        <taxon>Dinophilidae</taxon>
        <taxon>Dimorphilus</taxon>
    </lineage>
</organism>
<keyword evidence="9" id="KW-1185">Reference proteome</keyword>
<evidence type="ECO:0000256" key="3">
    <source>
        <dbReference type="ARBA" id="ARBA00023043"/>
    </source>
</evidence>
<dbReference type="Pfam" id="PF12796">
    <property type="entry name" value="Ank_2"/>
    <property type="match status" value="1"/>
</dbReference>
<feature type="repeat" description="ANK" evidence="5">
    <location>
        <begin position="1088"/>
        <end position="1120"/>
    </location>
</feature>
<feature type="coiled-coil region" evidence="6">
    <location>
        <begin position="158"/>
        <end position="202"/>
    </location>
</feature>
<feature type="repeat" description="ANK" evidence="5">
    <location>
        <begin position="1121"/>
        <end position="1143"/>
    </location>
</feature>
<dbReference type="InterPro" id="IPR036770">
    <property type="entry name" value="Ankyrin_rpt-contain_sf"/>
</dbReference>
<dbReference type="PANTHER" id="PTHR24168">
    <property type="entry name" value="KN MOTIF AND ANKYRIN REPEAT DOMAIN-CONTAINING"/>
    <property type="match status" value="1"/>
</dbReference>
<dbReference type="SMART" id="SM00248">
    <property type="entry name" value="ANK"/>
    <property type="match status" value="5"/>
</dbReference>
<dbReference type="GO" id="GO:0005856">
    <property type="term" value="C:cytoskeleton"/>
    <property type="evidence" value="ECO:0007669"/>
    <property type="project" value="TreeGrafter"/>
</dbReference>
<evidence type="ECO:0000256" key="5">
    <source>
        <dbReference type="PROSITE-ProRule" id="PRU00023"/>
    </source>
</evidence>
<feature type="region of interest" description="Disordered" evidence="7">
    <location>
        <begin position="211"/>
        <end position="230"/>
    </location>
</feature>
<proteinExistence type="predicted"/>
<sequence>MNARRSETMQAKCSCCPYGFHVARDFINFSDSLYSSDSLNNLHKINRDAKPRRQSFDKHFSEPPSLDSSREHTTSPQLIPRVPARRGRYKTETEVYLHVPQVNGIPVADNASISNSHPILIREEESNDELTADKLILLWSNFLPSNDLNTSESHNPALRRLKQQMAAAISRMKQLEQDSNSLSTLRQKCQMLQEENRQLSSQPRRKALHSRSIGVGSDQPEWNLSLNDRFNNSTNQRRTIETESHSDERVRVKEKEIHTILTGKCYTMPETKDRIPKTTRSVAVETDRTDDDSQIRIHEKELRTVLIGEKLGGGGQTVQRRNVGVLCKSAMRDVGVSYMCDWKADTRTVGVGVGEQLGQILEGKLDLSELTMPDDHLGTSTSYTTIQQTNLAAFYSKVVNINYDAFRNMLEEKFKKNVRTVAIQVKAVETCDRGINHKSSGNCVSTGVGNDSIQVRVQPIVKTRSVGLSICPSTRNSVVQTGTRFLLDSSTNTPRALGVDKGTNPFPPESYPASTNTDIIRHLSASVQTEVKSAKNSSLFRHSSCNTDRRYLVNKSSNTDKNYESDKSKSGPSPLSSLLKPPPSQPLRKKSMLDKAIITDKVRMYNAATATIMPTTSRGCSTDRKVFHNSSTNTIRIHTYDKHSSVLPENFDKKQKSLPTKVREQAVQVNFIEVEEEEEDEDEEEDDDEEIEEDEEELEEDAEDDDEQEEDEEEVYEEDELEVGEEVYSNMAPDVQYGEEESSLQNLMDDFEELEKKTEDVFLSNLTTRNVNRGNNKTRLEKADENTEDEEERQIKVRQRVDRLDVYSGTPDDTGDEFTVQQEHQPSSSSSSAALRNSALKSIMKNAGLRSEPRNKAIKFAEKLIEQEDKNCSSKDDNQDHFSDSDSSYASQTSTSYDEASYDGRMGKVEYVRKIDTTDITDEDSSAHITDQNFRDVYELSKAAKDACDTYSIWLADPTEVTTKDKSEATSKLQKEWFSISSHKTSEVTQVEDLLNSVAEISKDLLKIVVNLTDDNGNTALHYSISHGNVDIVSLLLDTDLCDVDKPNRAGYTPLMLAALAQLQTPKHKDVVSKLMEVGDVNAKSTQAGQTALMLAVSHDRIDTVKLLLDAGANINEQDDDGSTALMCASEHGYIDIVKLLLNQRNCDILATDNDGSSALSIAMEADHKDVGVLLYAHMQSKPLSSQLSGSGKKISRSSSLVSSFLAPNTSNLSKNSARSVDNVPLTDTITTTTTHIRSPFISAKKTSRQVHNISGGLHPRQTKTFLRR</sequence>